<accession>A0A1M4EEB6</accession>
<proteinExistence type="predicted"/>
<feature type="region of interest" description="Disordered" evidence="1">
    <location>
        <begin position="69"/>
        <end position="123"/>
    </location>
</feature>
<dbReference type="AlphaFoldDB" id="A0A1M4EEB6"/>
<feature type="region of interest" description="Disordered" evidence="1">
    <location>
        <begin position="1"/>
        <end position="32"/>
    </location>
</feature>
<dbReference type="EMBL" id="LT559118">
    <property type="protein sequence ID" value="SBO97255.1"/>
    <property type="molecule type" value="Genomic_DNA"/>
</dbReference>
<organism evidence="2">
    <name type="scientific">Nonomuraea gerenzanensis</name>
    <dbReference type="NCBI Taxonomy" id="93944"/>
    <lineage>
        <taxon>Bacteria</taxon>
        <taxon>Bacillati</taxon>
        <taxon>Actinomycetota</taxon>
        <taxon>Actinomycetes</taxon>
        <taxon>Streptosporangiales</taxon>
        <taxon>Streptosporangiaceae</taxon>
        <taxon>Nonomuraea</taxon>
    </lineage>
</organism>
<feature type="compositionally biased region" description="Basic residues" evidence="1">
    <location>
        <begin position="69"/>
        <end position="81"/>
    </location>
</feature>
<gene>
    <name evidence="2" type="ORF">BN4615_P6771</name>
</gene>
<evidence type="ECO:0000256" key="1">
    <source>
        <dbReference type="SAM" id="MobiDB-lite"/>
    </source>
</evidence>
<protein>
    <submittedName>
        <fullName evidence="2">Uncharacterized protein</fullName>
    </submittedName>
</protein>
<reference evidence="2" key="1">
    <citation type="submission" date="2016-04" db="EMBL/GenBank/DDBJ databases">
        <authorList>
            <person name="Evans L.H."/>
            <person name="Alamgir A."/>
            <person name="Owens N."/>
            <person name="Weber N.D."/>
            <person name="Virtaneva K."/>
            <person name="Barbian K."/>
            <person name="Babar A."/>
            <person name="Rosenke K."/>
        </authorList>
    </citation>
    <scope>NUCLEOTIDE SEQUENCE</scope>
    <source>
        <strain evidence="2">Nono1</strain>
    </source>
</reference>
<feature type="compositionally biased region" description="Polar residues" evidence="1">
    <location>
        <begin position="14"/>
        <end position="25"/>
    </location>
</feature>
<sequence>MVISPLGGSAGRSVRSTGSEITSSPEVGGHRQAFCPRYSNISREFVQNPLCRIRTLLCPCRGVGLSLRRRTPPRWTARRRPPCFSSPAPAYGRQRRAGSSSVRNRERSDSGAPSAPSLEGADD</sequence>
<name>A0A1M4EEB6_9ACTN</name>
<evidence type="ECO:0000313" key="2">
    <source>
        <dbReference type="EMBL" id="SBO97255.1"/>
    </source>
</evidence>